<evidence type="ECO:0000256" key="3">
    <source>
        <dbReference type="RuleBase" id="RU000384"/>
    </source>
</evidence>
<evidence type="ECO:0000259" key="4">
    <source>
        <dbReference type="PROSITE" id="PS51987"/>
    </source>
</evidence>
<keyword evidence="6" id="KW-1185">Reference proteome</keyword>
<evidence type="ECO:0000256" key="1">
    <source>
        <dbReference type="ARBA" id="ARBA00022598"/>
    </source>
</evidence>
<dbReference type="SUPFAM" id="SSF55931">
    <property type="entry name" value="Glutamine synthetase/guanido kinase"/>
    <property type="match status" value="1"/>
</dbReference>
<dbReference type="InterPro" id="IPR014746">
    <property type="entry name" value="Gln_synth/guanido_kin_cat_dom"/>
</dbReference>
<dbReference type="GO" id="GO:0006542">
    <property type="term" value="P:glutamine biosynthetic process"/>
    <property type="evidence" value="ECO:0007669"/>
    <property type="project" value="TreeGrafter"/>
</dbReference>
<dbReference type="Pfam" id="PF00120">
    <property type="entry name" value="Gln-synt_C"/>
    <property type="match status" value="1"/>
</dbReference>
<organism evidence="5 6">
    <name type="scientific">Planktomarina temperata RCA23</name>
    <dbReference type="NCBI Taxonomy" id="666509"/>
    <lineage>
        <taxon>Bacteria</taxon>
        <taxon>Pseudomonadati</taxon>
        <taxon>Pseudomonadota</taxon>
        <taxon>Alphaproteobacteria</taxon>
        <taxon>Rhodobacterales</taxon>
        <taxon>Paracoccaceae</taxon>
        <taxon>Planktomarina</taxon>
    </lineage>
</organism>
<dbReference type="GO" id="GO:0006598">
    <property type="term" value="P:polyamine catabolic process"/>
    <property type="evidence" value="ECO:0007669"/>
    <property type="project" value="TreeGrafter"/>
</dbReference>
<dbReference type="PROSITE" id="PS51987">
    <property type="entry name" value="GS_CATALYTIC"/>
    <property type="match status" value="1"/>
</dbReference>
<name>A0AAN0RL94_9RHOB</name>
<sequence>MSKSLRVAAVDLNGQLRGKRVPKGMSGKQMRMPLSVLNIDVFGADIQESPLVFETGDQDGIMEPAGRDPVPLPWVAGEAELDLRVMHNEDGSPFEGDPRIALSDVLNRYAHHGWQVIAACELEFFLLEDGGNLAPPVNPKTGRRLSGTEILSLRELDGFDHFFNDVSEGAKLMGIGDLTITTEAGVGQFEVTMTHGPALHIADNVILLKELIKGTARNHGMAATFMAKPFSDESGNGLHTHFSVINQAGENIFCSQDKLQSAVAGCLEAFEASTLFFAPYVNSFERFVAGAHAPTSATWGYENRTVAMRIPSGPKAATRIEHRVAGGDANPYLLFAAIFGAALEGIERNSVPPAPIEGNAYEHPAQLPGLLPDLSAAIEGLEAPLLEQFMPPLILENLAATKSQERDLFDKLSDHDALMALIDTA</sequence>
<dbReference type="EMBL" id="CP003984">
    <property type="protein sequence ID" value="AII88289.1"/>
    <property type="molecule type" value="Genomic_DNA"/>
</dbReference>
<keyword evidence="1 5" id="KW-0436">Ligase</keyword>
<gene>
    <name evidence="5" type="primary">puuA2</name>
    <name evidence="5" type="ORF">RCA23_c27810</name>
</gene>
<accession>A0AAN0RL94</accession>
<dbReference type="EC" id="6.3.1.11" evidence="5"/>
<dbReference type="InterPro" id="IPR008146">
    <property type="entry name" value="Gln_synth_cat_dom"/>
</dbReference>
<dbReference type="Proteomes" id="UP000028680">
    <property type="component" value="Chromosome"/>
</dbReference>
<dbReference type="KEGG" id="ptp:RCA23_c27810"/>
<dbReference type="AlphaFoldDB" id="A0AAN0RL94"/>
<dbReference type="PANTHER" id="PTHR43785:SF12">
    <property type="entry name" value="TYPE-1 GLUTAMINE SYNTHETASE 2"/>
    <property type="match status" value="1"/>
</dbReference>
<dbReference type="Gene3D" id="3.30.590.10">
    <property type="entry name" value="Glutamine synthetase/guanido kinase, catalytic domain"/>
    <property type="match status" value="1"/>
</dbReference>
<evidence type="ECO:0000313" key="5">
    <source>
        <dbReference type="EMBL" id="AII88289.1"/>
    </source>
</evidence>
<comment type="similarity">
    <text evidence="2 3">Belongs to the glutamine synthetase family.</text>
</comment>
<dbReference type="GeneID" id="93367377"/>
<evidence type="ECO:0000313" key="6">
    <source>
        <dbReference type="Proteomes" id="UP000028680"/>
    </source>
</evidence>
<evidence type="ECO:0000256" key="2">
    <source>
        <dbReference type="PROSITE-ProRule" id="PRU01331"/>
    </source>
</evidence>
<dbReference type="GO" id="GO:0004356">
    <property type="term" value="F:glutamine synthetase activity"/>
    <property type="evidence" value="ECO:0007669"/>
    <property type="project" value="InterPro"/>
</dbReference>
<dbReference type="RefSeq" id="WP_052377209.1">
    <property type="nucleotide sequence ID" value="NZ_CP003984.1"/>
</dbReference>
<dbReference type="SMART" id="SM01230">
    <property type="entry name" value="Gln-synt_C"/>
    <property type="match status" value="1"/>
</dbReference>
<dbReference type="PANTHER" id="PTHR43785">
    <property type="entry name" value="GAMMA-GLUTAMYLPUTRESCINE SYNTHETASE"/>
    <property type="match status" value="1"/>
</dbReference>
<proteinExistence type="inferred from homology"/>
<dbReference type="GO" id="GO:0034024">
    <property type="term" value="F:glutamate-putrescine ligase activity"/>
    <property type="evidence" value="ECO:0007669"/>
    <property type="project" value="UniProtKB-EC"/>
</dbReference>
<protein>
    <submittedName>
        <fullName evidence="5">Gamma-glutamylputrescine synthase PuuA</fullName>
        <ecNumber evidence="5">6.3.1.11</ecNumber>
    </submittedName>
</protein>
<reference evidence="5 6" key="1">
    <citation type="journal article" date="2014" name="ISME J.">
        <title>Adaptation of an abundant Roseobacter RCA organism to pelagic systems revealed by genomic and transcriptomic analyses.</title>
        <authorList>
            <person name="Voget S."/>
            <person name="Wemheuer B."/>
            <person name="Brinkhoff T."/>
            <person name="Vollmers J."/>
            <person name="Dietrich S."/>
            <person name="Giebel H.A."/>
            <person name="Beardsley C."/>
            <person name="Sardemann C."/>
            <person name="Bakenhus I."/>
            <person name="Billerbeck S."/>
            <person name="Daniel R."/>
            <person name="Simon M."/>
        </authorList>
    </citation>
    <scope>NUCLEOTIDE SEQUENCE [LARGE SCALE GENOMIC DNA]</scope>
    <source>
        <strain evidence="5 6">RCA23</strain>
    </source>
</reference>
<feature type="domain" description="GS catalytic" evidence="4">
    <location>
        <begin position="98"/>
        <end position="425"/>
    </location>
</feature>